<accession>A0A1M6EQN9</accession>
<sequence>MIEIKTKTMPATPRSKKYPVGASVLHTSGGTTIMQGGGSGESVDIVKRDDIRSFTDANVLSALRALAEFISKKDDSDITAIVNYLNGLKIKGNHVNRLLLKDTEADVVSDTDVMSALRVLSEIAANNEDLKGKFLSKLNPDETKHLLRLLGGLYVENGIHTDTLEASGNISAQNISATETISGQDITASENITGKNVSATESVSGQSISATETISGKNITASETVSTQNVDATGTVSANMIDATETISGKNVLASESVAGENITASNTASGKNVTAKETISGKNATISQKTTTLNLLVQALANVYDLNVSHVATLFQTVIKDYISSELYTPGLTGSGMKLYKAVSGDWNLELDNLTVRKAMTIFELIISKIRAVNGGLVVSPANGKVKSVLLTNDIYRLEIEGDMMFVADDLVRCQTFAKTGTKYYWVRITSVSGQYIFINKTEFTSSVPAVGDDLVQFGNKTNAARQGVLYLTASEDGKPRFSVLNGVNSTDLTGKIKVILGCLDGITDTAFSADSQPFGYGLYSANVFLKGIFVLRNGKTFEDELNGQITAVQTAFEIREGVISSKVTEATTAATNAKKSETSASTSASTATTKATAAASSATSASTSATTATTKANAAASSATAASGSATTAGQKATAAANSATAAAGSATAAQKAAESAETVLEEVTTKESSITQTAGQIATKVTEVNKKVTEATTAATTATTKATAAATSATNAKTSETNAGTKATAAANSATTAGTKATAAANSATAAAGSATNAKSSADSAAAKLTTITEKESSINQTASQISTKVTEVTKKATEAATSASNAASSATSASGSASTATTKATAAAGSAAAAATSATNAKSSADTAAAKLTTITQKESSINQTASSITTKVTEVNTKASQAATSATNAANSASTAGTKATAAANSAELALAMSKGKMIYRDPSFKSGLNSCSVYNNSGNGNVTVTRVSGIAGNPNSSGYCLKVKTTGTASPERGGFYWGATAKANRVLIVRLIANIPTGYTLKFATNALGTGASHKWLTAYVGTGKWEEYAYKIVCGASGTFSSTGFFYLSGGSAPTTAAPLEWHICYATMFDVTDAEIDYISDAAAKYTTKTEHTSSITQLSNSIELKVAKTDFNALGTRVSSAETTIKQHTDSIALKAAKTDVTALGTRMTAAEAKITPDAIKLTVKSQTETIAANAKQAAITDAAGKYTTKTEHSSSITQLNNSIALKVAKTDFNALGTRVGSAETTIKQHTDQIALKAAKTDVTALGTRVSAAEAKITPDAIKLTVKSQTDTIAANAASNAVNGIKIGGKNLIRYVTDTGAKYFTGSGATVTVTNGIVRGVSACSTAGWPRIFNSSVRNIVFELNTPYTVSFWVRSNIACTRSFGIAESGGTKAIFTKGTAITTAWTHVIYTFTPAIQVGTAHFFYIYTGSTSPNTDTTNWVEIKEVKLEKGNKATDWTPAPEDVDARITSVQTAFEIREGQISSKVTEATTAATNAKKSETSASTSASTATTKATAAASSATSASGSASTATTKANAAASSATAAATSATNAKSSADSAAAKLTTITQKESSINQTASQISTKVTEITTKATQAATSAANAKTSETNAGTKATAAANSATTAGTKATAAANSATAAATSATNAAASLTSVTTKQSEINATAAQITLKVTEVTTKTTQATNAAELATAMSKGKMLYRDPTFKDGKYNGTAVYLGTGATRSYVAVTGCPNPAVKAMKIVATQFNTATDKRITGFYFANTSRANAVFVVRIIANIPTGRNLNVSHNSYGTGGATKWLTSTAGAGKWTEYACKVTCGASGTFSTLNYFALTGGAAPTAAAPVTWYVAYATVFDVTDVDDTPSREEIKSGMTITAGGISIFGKELSLAGKVTFSSLDSAAQSTINGKATPAQVATAKSEAISTAATDATTKANNAKSAAISTAATDATTKANNAKSAAISTAATDATTKANNAKTAAISTAATDATTKANNALTNARNDVAVKLGYTSYTDMVNKATAKQTIIDGGFIRTSLIKADDIVTSTLLATKIAATEITTGKLTVTTGAKIGGWNVEGNSLAIRDESEAKILVEPSGYRFLRINDTKGTLMSIRADGVTGIGIYTQNKSGTCLSMIAQTGGTAVESYGSHTFGQRAGETWNAPGVLWAGRIVSNGTIESYWGNGCTVSSRRTGVGKYTITHELKHMQYYVMITGTPWSTDGERWVVGMIENRYDSYFSVRILDTGRGYVDAAFEVAIIGRNKF</sequence>
<dbReference type="eggNOG" id="COG4926">
    <property type="taxonomic scope" value="Bacteria"/>
</dbReference>
<organism evidence="2 3">
    <name type="scientific">Bacteroides stercorirosoris</name>
    <dbReference type="NCBI Taxonomy" id="871324"/>
    <lineage>
        <taxon>Bacteria</taxon>
        <taxon>Pseudomonadati</taxon>
        <taxon>Bacteroidota</taxon>
        <taxon>Bacteroidia</taxon>
        <taxon>Bacteroidales</taxon>
        <taxon>Bacteroidaceae</taxon>
        <taxon>Bacteroides</taxon>
    </lineage>
</organism>
<dbReference type="SUPFAM" id="SSF49785">
    <property type="entry name" value="Galactose-binding domain-like"/>
    <property type="match status" value="1"/>
</dbReference>
<dbReference type="GO" id="GO:0005886">
    <property type="term" value="C:plasma membrane"/>
    <property type="evidence" value="ECO:0007669"/>
    <property type="project" value="TreeGrafter"/>
</dbReference>
<dbReference type="GeneID" id="92711975"/>
<protein>
    <submittedName>
        <fullName evidence="2">Uncharacterized protein</fullName>
    </submittedName>
</protein>
<dbReference type="PANTHER" id="PTHR45716">
    <property type="entry name" value="BITESIZE, ISOFORM I"/>
    <property type="match status" value="1"/>
</dbReference>
<feature type="region of interest" description="Disordered" evidence="1">
    <location>
        <begin position="708"/>
        <end position="739"/>
    </location>
</feature>
<dbReference type="InterPro" id="IPR008979">
    <property type="entry name" value="Galactose-bd-like_sf"/>
</dbReference>
<dbReference type="EMBL" id="FQZN01000010">
    <property type="protein sequence ID" value="SHI87629.1"/>
    <property type="molecule type" value="Genomic_DNA"/>
</dbReference>
<dbReference type="GO" id="GO:0042043">
    <property type="term" value="F:neurexin family protein binding"/>
    <property type="evidence" value="ECO:0007669"/>
    <property type="project" value="TreeGrafter"/>
</dbReference>
<evidence type="ECO:0000313" key="3">
    <source>
        <dbReference type="Proteomes" id="UP000184192"/>
    </source>
</evidence>
<dbReference type="PANTHER" id="PTHR45716:SF2">
    <property type="entry name" value="BITESIZE, ISOFORM I"/>
    <property type="match status" value="1"/>
</dbReference>
<evidence type="ECO:0000313" key="2">
    <source>
        <dbReference type="EMBL" id="SHI87629.1"/>
    </source>
</evidence>
<dbReference type="Proteomes" id="UP000184192">
    <property type="component" value="Unassembled WGS sequence"/>
</dbReference>
<feature type="region of interest" description="Disordered" evidence="1">
    <location>
        <begin position="573"/>
        <end position="594"/>
    </location>
</feature>
<gene>
    <name evidence="2" type="ORF">SAMN05444350_11010</name>
</gene>
<proteinExistence type="predicted"/>
<reference evidence="3" key="1">
    <citation type="submission" date="2016-11" db="EMBL/GenBank/DDBJ databases">
        <authorList>
            <person name="Varghese N."/>
            <person name="Submissions S."/>
        </authorList>
    </citation>
    <scope>NUCLEOTIDE SEQUENCE [LARGE SCALE GENOMIC DNA]</scope>
    <source>
        <strain evidence="3">DSM 26884</strain>
    </source>
</reference>
<evidence type="ECO:0000256" key="1">
    <source>
        <dbReference type="SAM" id="MobiDB-lite"/>
    </source>
</evidence>
<dbReference type="GO" id="GO:0070382">
    <property type="term" value="C:exocytic vesicle"/>
    <property type="evidence" value="ECO:0007669"/>
    <property type="project" value="TreeGrafter"/>
</dbReference>
<feature type="region of interest" description="Disordered" evidence="1">
    <location>
        <begin position="1"/>
        <end position="20"/>
    </location>
</feature>
<keyword evidence="3" id="KW-1185">Reference proteome</keyword>
<dbReference type="RefSeq" id="WP_073313444.1">
    <property type="nucleotide sequence ID" value="NZ_FQZN01000010.1"/>
</dbReference>
<dbReference type="GO" id="GO:0006887">
    <property type="term" value="P:exocytosis"/>
    <property type="evidence" value="ECO:0007669"/>
    <property type="project" value="TreeGrafter"/>
</dbReference>
<feature type="region of interest" description="Disordered" evidence="1">
    <location>
        <begin position="1480"/>
        <end position="1502"/>
    </location>
</feature>
<name>A0A1M6EQN9_9BACE</name>